<evidence type="ECO:0000313" key="4">
    <source>
        <dbReference type="Proteomes" id="UP000801428"/>
    </source>
</evidence>
<dbReference type="InterPro" id="IPR058525">
    <property type="entry name" value="DUF8212"/>
</dbReference>
<dbReference type="EMBL" id="SWKU01000006">
    <property type="protein sequence ID" value="KAF3005632.1"/>
    <property type="molecule type" value="Genomic_DNA"/>
</dbReference>
<evidence type="ECO:0000259" key="1">
    <source>
        <dbReference type="Pfam" id="PF06985"/>
    </source>
</evidence>
<dbReference type="Pfam" id="PF06985">
    <property type="entry name" value="HET"/>
    <property type="match status" value="1"/>
</dbReference>
<evidence type="ECO:0008006" key="5">
    <source>
        <dbReference type="Google" id="ProtNLM"/>
    </source>
</evidence>
<gene>
    <name evidence="3" type="ORF">E8E13_003065</name>
</gene>
<name>A0A9P4WAA1_CURKU</name>
<sequence>MRLLQIDNEAGDAFSLVEFIGDDVPPYAILSHTWSQTGGEVSYRDFVEGTGVSKMGYDKIRACGVHTAKKGLRYFWVDTCCIDKTSSAELSEAINSMFRWYQKAAICFAYLDDVPPGLSISEWQAANIRWFSRGWTLQELVAPSEVEFYASDWTFVGTKSEDCSSLSKITKIHMRALRGWDLEQFSIAQRMSWASSRKTTRSEDVAYCLLGLFDVNMPLLYGEGGTKAFVRLQEKIMRGSDDQSLFAWNRRDTQAHHVHGLLAQSPVYFESAGNIVALERSKISVPYSVTNSGLRISLMMAPMIIREYVAILGCKEVSFDTVSMDGWAQYKLFGHFGCF</sequence>
<dbReference type="AlphaFoldDB" id="A0A9P4WAA1"/>
<dbReference type="PANTHER" id="PTHR10622:SF10">
    <property type="entry name" value="HET DOMAIN-CONTAINING PROTEIN"/>
    <property type="match status" value="1"/>
</dbReference>
<evidence type="ECO:0000313" key="3">
    <source>
        <dbReference type="EMBL" id="KAF3005632.1"/>
    </source>
</evidence>
<dbReference type="OrthoDB" id="20872at2759"/>
<keyword evidence="4" id="KW-1185">Reference proteome</keyword>
<organism evidence="3 4">
    <name type="scientific">Curvularia kusanoi</name>
    <name type="common">Cochliobolus kusanoi</name>
    <dbReference type="NCBI Taxonomy" id="90978"/>
    <lineage>
        <taxon>Eukaryota</taxon>
        <taxon>Fungi</taxon>
        <taxon>Dikarya</taxon>
        <taxon>Ascomycota</taxon>
        <taxon>Pezizomycotina</taxon>
        <taxon>Dothideomycetes</taxon>
        <taxon>Pleosporomycetidae</taxon>
        <taxon>Pleosporales</taxon>
        <taxon>Pleosporineae</taxon>
        <taxon>Pleosporaceae</taxon>
        <taxon>Curvularia</taxon>
    </lineage>
</organism>
<dbReference type="Pfam" id="PF26640">
    <property type="entry name" value="DUF8212"/>
    <property type="match status" value="1"/>
</dbReference>
<dbReference type="Proteomes" id="UP000801428">
    <property type="component" value="Unassembled WGS sequence"/>
</dbReference>
<evidence type="ECO:0000259" key="2">
    <source>
        <dbReference type="Pfam" id="PF26640"/>
    </source>
</evidence>
<comment type="caution">
    <text evidence="3">The sequence shown here is derived from an EMBL/GenBank/DDBJ whole genome shotgun (WGS) entry which is preliminary data.</text>
</comment>
<feature type="domain" description="DUF8212" evidence="2">
    <location>
        <begin position="227"/>
        <end position="257"/>
    </location>
</feature>
<accession>A0A9P4WAA1</accession>
<reference evidence="3" key="1">
    <citation type="submission" date="2019-04" db="EMBL/GenBank/DDBJ databases">
        <title>Sequencing of skin fungus with MAO and IRED activity.</title>
        <authorList>
            <person name="Marsaioli A.J."/>
            <person name="Bonatto J.M.C."/>
            <person name="Reis Junior O."/>
        </authorList>
    </citation>
    <scope>NUCLEOTIDE SEQUENCE</scope>
    <source>
        <strain evidence="3">30M1</strain>
    </source>
</reference>
<protein>
    <recommendedName>
        <fullName evidence="5">Heterokaryon incompatibility domain-containing protein</fullName>
    </recommendedName>
</protein>
<proteinExistence type="predicted"/>
<feature type="domain" description="Heterokaryon incompatibility" evidence="1">
    <location>
        <begin position="27"/>
        <end position="112"/>
    </location>
</feature>
<dbReference type="InterPro" id="IPR010730">
    <property type="entry name" value="HET"/>
</dbReference>
<dbReference type="PANTHER" id="PTHR10622">
    <property type="entry name" value="HET DOMAIN-CONTAINING PROTEIN"/>
    <property type="match status" value="1"/>
</dbReference>